<comment type="subcellular location">
    <subcellularLocation>
        <location evidence="2">Cell membrane</location>
        <topology evidence="2">Multi-pass membrane protein</topology>
    </subcellularLocation>
</comment>
<evidence type="ECO:0000256" key="2">
    <source>
        <dbReference type="RuleBase" id="RU004429"/>
    </source>
</evidence>
<dbReference type="InterPro" id="IPR042106">
    <property type="entry name" value="Nuo/plastoQ_OxRdtase_6_NuoJ"/>
</dbReference>
<comment type="caution">
    <text evidence="3">The sequence shown here is derived from an EMBL/GenBank/DDBJ whole genome shotgun (WGS) entry which is preliminary data.</text>
</comment>
<dbReference type="EMBL" id="JACHVQ010000007">
    <property type="protein sequence ID" value="MBB2894707.1"/>
    <property type="molecule type" value="Genomic_DNA"/>
</dbReference>
<dbReference type="EC" id="7.1.1.-" evidence="2"/>
<evidence type="ECO:0000313" key="3">
    <source>
        <dbReference type="EMBL" id="MBB2894707.1"/>
    </source>
</evidence>
<dbReference type="GO" id="GO:0048038">
    <property type="term" value="F:quinone binding"/>
    <property type="evidence" value="ECO:0007669"/>
    <property type="project" value="UniProtKB-UniRule"/>
</dbReference>
<feature type="transmembrane region" description="Helical" evidence="2">
    <location>
        <begin position="6"/>
        <end position="25"/>
    </location>
</feature>
<protein>
    <recommendedName>
        <fullName evidence="2">NADH-quinone oxidoreductase subunit J</fullName>
        <ecNumber evidence="2">7.1.1.-</ecNumber>
    </recommendedName>
</protein>
<sequence length="176" mass="18368">MTTYDVLFTIAGAISVASALLAVSTKHLVHSALWLIVSLAALCGCYLVLGAEFVALVQLLVYVGAVVVLVLFALMLTRAPIGRSHEHDTSLVQRAAALVVGAATAALLSAVLVGAFGNSRQRINGGGTHLLATRLFGSWVWPFELLSALLLVALVAALALARLPIGRRGATEGKMR</sequence>
<dbReference type="RefSeq" id="WP_183323140.1">
    <property type="nucleotide sequence ID" value="NZ_JACHVQ010000007.1"/>
</dbReference>
<keyword evidence="2" id="KW-0812">Transmembrane</keyword>
<name>A0A839NBX2_9MICO</name>
<dbReference type="AlphaFoldDB" id="A0A839NBX2"/>
<comment type="function">
    <text evidence="2">NDH-1 shuttles electrons from NADH, via FMN and iron-sulfur (Fe-S) centers, to quinones in the respiratory chain. Couples the redox reaction to proton translocation (for every two electrons transferred, four hydrogen ions are translocated across the cytoplasmic membrane), and thus conserves the redox energy in a proton gradient.</text>
</comment>
<dbReference type="GO" id="GO:0005886">
    <property type="term" value="C:plasma membrane"/>
    <property type="evidence" value="ECO:0007669"/>
    <property type="project" value="UniProtKB-SubCell"/>
</dbReference>
<comment type="catalytic activity">
    <reaction evidence="2">
        <text>a quinone + NADH + 5 H(+)(in) = a quinol + NAD(+) + 4 H(+)(out)</text>
        <dbReference type="Rhea" id="RHEA:57888"/>
        <dbReference type="ChEBI" id="CHEBI:15378"/>
        <dbReference type="ChEBI" id="CHEBI:24646"/>
        <dbReference type="ChEBI" id="CHEBI:57540"/>
        <dbReference type="ChEBI" id="CHEBI:57945"/>
        <dbReference type="ChEBI" id="CHEBI:132124"/>
    </reaction>
</comment>
<keyword evidence="2" id="KW-0520">NAD</keyword>
<keyword evidence="4" id="KW-1185">Reference proteome</keyword>
<comment type="similarity">
    <text evidence="1 2">Belongs to the complex I subunit 6 family.</text>
</comment>
<evidence type="ECO:0000256" key="1">
    <source>
        <dbReference type="ARBA" id="ARBA00005698"/>
    </source>
</evidence>
<gene>
    <name evidence="3" type="ORF">FHU39_004758</name>
</gene>
<keyword evidence="2" id="KW-1003">Cell membrane</keyword>
<feature type="transmembrane region" description="Helical" evidence="2">
    <location>
        <begin position="55"/>
        <end position="76"/>
    </location>
</feature>
<feature type="transmembrane region" description="Helical" evidence="2">
    <location>
        <begin position="32"/>
        <end position="49"/>
    </location>
</feature>
<feature type="transmembrane region" description="Helical" evidence="2">
    <location>
        <begin position="96"/>
        <end position="119"/>
    </location>
</feature>
<keyword evidence="2" id="KW-0874">Quinone</keyword>
<reference evidence="3 4" key="1">
    <citation type="submission" date="2020-08" db="EMBL/GenBank/DDBJ databases">
        <title>Sequencing the genomes of 1000 actinobacteria strains.</title>
        <authorList>
            <person name="Klenk H.-P."/>
        </authorList>
    </citation>
    <scope>NUCLEOTIDE SEQUENCE [LARGE SCALE GENOMIC DNA]</scope>
    <source>
        <strain evidence="3 4">DSM 105369</strain>
    </source>
</reference>
<keyword evidence="2" id="KW-1133">Transmembrane helix</keyword>
<evidence type="ECO:0000313" key="4">
    <source>
        <dbReference type="Proteomes" id="UP000559182"/>
    </source>
</evidence>
<dbReference type="PANTHER" id="PTHR33269:SF17">
    <property type="entry name" value="NADH-UBIQUINONE OXIDOREDUCTASE CHAIN 6"/>
    <property type="match status" value="1"/>
</dbReference>
<feature type="transmembrane region" description="Helical" evidence="2">
    <location>
        <begin position="139"/>
        <end position="161"/>
    </location>
</feature>
<organism evidence="3 4">
    <name type="scientific">Flexivirga oryzae</name>
    <dbReference type="NCBI Taxonomy" id="1794944"/>
    <lineage>
        <taxon>Bacteria</taxon>
        <taxon>Bacillati</taxon>
        <taxon>Actinomycetota</taxon>
        <taxon>Actinomycetes</taxon>
        <taxon>Micrococcales</taxon>
        <taxon>Dermacoccaceae</taxon>
        <taxon>Flexivirga</taxon>
    </lineage>
</organism>
<dbReference type="Proteomes" id="UP000559182">
    <property type="component" value="Unassembled WGS sequence"/>
</dbReference>
<accession>A0A839NBX2</accession>
<dbReference type="InterPro" id="IPR001457">
    <property type="entry name" value="NADH_UbQ/plastoQ_OxRdtase_su6"/>
</dbReference>
<dbReference type="Pfam" id="PF00499">
    <property type="entry name" value="Oxidored_q3"/>
    <property type="match status" value="1"/>
</dbReference>
<dbReference type="PANTHER" id="PTHR33269">
    <property type="entry name" value="NADH-UBIQUINONE OXIDOREDUCTASE CHAIN 6"/>
    <property type="match status" value="1"/>
</dbReference>
<dbReference type="Gene3D" id="1.20.120.1200">
    <property type="entry name" value="NADH-ubiquinone/plastoquinone oxidoreductase chain 6, subunit NuoJ"/>
    <property type="match status" value="1"/>
</dbReference>
<proteinExistence type="inferred from homology"/>
<dbReference type="GO" id="GO:0008137">
    <property type="term" value="F:NADH dehydrogenase (ubiquinone) activity"/>
    <property type="evidence" value="ECO:0007669"/>
    <property type="project" value="UniProtKB-UniRule"/>
</dbReference>
<keyword evidence="2" id="KW-0472">Membrane</keyword>